<dbReference type="AlphaFoldDB" id="A0A1I7RRS4"/>
<evidence type="ECO:0000256" key="1">
    <source>
        <dbReference type="ARBA" id="ARBA00004123"/>
    </source>
</evidence>
<accession>A0A1I7RRS4</accession>
<dbReference type="eggNOG" id="KOG0950">
    <property type="taxonomic scope" value="Eukaryota"/>
</dbReference>
<evidence type="ECO:0000256" key="5">
    <source>
        <dbReference type="ARBA" id="ARBA00022806"/>
    </source>
</evidence>
<dbReference type="CDD" id="cd18795">
    <property type="entry name" value="SF2_C_Ski2"/>
    <property type="match status" value="1"/>
</dbReference>
<keyword evidence="7" id="KW-0234">DNA repair</keyword>
<feature type="region of interest" description="Disordered" evidence="10">
    <location>
        <begin position="1"/>
        <end position="35"/>
    </location>
</feature>
<dbReference type="GO" id="GO:0005634">
    <property type="term" value="C:nucleus"/>
    <property type="evidence" value="ECO:0007669"/>
    <property type="project" value="UniProtKB-SubCell"/>
</dbReference>
<keyword evidence="6" id="KW-0067">ATP-binding</keyword>
<dbReference type="FunFam" id="3.40.50.300:FF:000813">
    <property type="entry name" value="helicase POLQ-like isoform X1"/>
    <property type="match status" value="1"/>
</dbReference>
<reference evidence="12" key="1">
    <citation type="submission" date="2016-11" db="UniProtKB">
        <authorList>
            <consortium name="WormBaseParasite"/>
        </authorList>
    </citation>
    <scope>IDENTIFICATION</scope>
</reference>
<evidence type="ECO:0000313" key="12">
    <source>
        <dbReference type="WBParaSite" id="BXY_0342100.1"/>
    </source>
</evidence>
<dbReference type="GO" id="GO:0016787">
    <property type="term" value="F:hydrolase activity"/>
    <property type="evidence" value="ECO:0007669"/>
    <property type="project" value="UniProtKB-KW"/>
</dbReference>
<dbReference type="SUPFAM" id="SSF52540">
    <property type="entry name" value="P-loop containing nucleoside triphosphate hydrolases"/>
    <property type="match status" value="1"/>
</dbReference>
<proteinExistence type="predicted"/>
<dbReference type="Pfam" id="PF00271">
    <property type="entry name" value="Helicase_C"/>
    <property type="match status" value="1"/>
</dbReference>
<dbReference type="PROSITE" id="PS51192">
    <property type="entry name" value="HELICASE_ATP_BIND_1"/>
    <property type="match status" value="1"/>
</dbReference>
<dbReference type="InterPro" id="IPR014001">
    <property type="entry name" value="Helicase_ATP-bd"/>
</dbReference>
<protein>
    <submittedName>
        <fullName evidence="12">Helicase POLQ-like</fullName>
    </submittedName>
</protein>
<dbReference type="SMART" id="SM00487">
    <property type="entry name" value="DEXDc"/>
    <property type="match status" value="1"/>
</dbReference>
<dbReference type="GO" id="GO:0043138">
    <property type="term" value="F:3'-5' DNA helicase activity"/>
    <property type="evidence" value="ECO:0007669"/>
    <property type="project" value="UniProtKB-EC"/>
</dbReference>
<dbReference type="Proteomes" id="UP000095284">
    <property type="component" value="Unplaced"/>
</dbReference>
<evidence type="ECO:0000256" key="3">
    <source>
        <dbReference type="ARBA" id="ARBA00022763"/>
    </source>
</evidence>
<dbReference type="WBParaSite" id="BXY_0342100.1">
    <property type="protein sequence ID" value="BXY_0342100.1"/>
    <property type="gene ID" value="BXY_0342100"/>
</dbReference>
<dbReference type="SMART" id="SM00490">
    <property type="entry name" value="HELICc"/>
    <property type="match status" value="1"/>
</dbReference>
<evidence type="ECO:0000313" key="11">
    <source>
        <dbReference type="Proteomes" id="UP000095284"/>
    </source>
</evidence>
<dbReference type="InterPro" id="IPR011545">
    <property type="entry name" value="DEAD/DEAH_box_helicase_dom"/>
</dbReference>
<dbReference type="Gene3D" id="1.10.3380.20">
    <property type="match status" value="1"/>
</dbReference>
<sequence>MVNRSSPRLARKRVSDEVEGVSISKPKRTSSRTPNGRILACSSQAAKPYRNPITGEVGINEPLNKTHIVGGSTRRISTKVLPSDPFKVMAIPENIGNSYKILRNVKQFYDWQVECLCDHRMLRGSNFILSLPTGAGKTLVAELLIIRTLLTLKRSCILILPFVAIVQEKTTGLHKLEEEMGFSIEEYANTRGRIPPLRRKQKSLYVCTIEKANVLINSLISEDRIGEIGLVIVDELHMIGENKRGTILEQTLNKLLFKGSCQIVGMSATLSSLGKLKKFLSAHIYATNFRPVKLNEFMKIGTQLFYYNEESGGFDYKKDVKRLLDAKVDPDGLVPLIAPVIPQKSILIFCPSKENCENLCQMLSRNVPKPVRDHRAVEKLEIIEQIMESNDGVICPVMKSGIKSGIAYHHSGLTRDERILVENAFKSGIICVICATSTLAAGVNLPARRVIIRSPKVGRDFIGKAQYLQMIGRAGRAGLDDQGESFVIVQEMERSNFLKMRYDELPEIVSGMADIAKLESFILDLLALKVCKNEEDIQAALRMSFLEDEDAIKMISEALERLIKMGMITDELTVTELGLASSKGAFEPTSSPNIYNELVKALDKENNYELNQGLVLSSHFHLLCTIAPLDVDLPVVDFNLFYQDFNSLSYGEKLLLVEWGIDHNSIMKCIISRPRLNAGDYRLRVYIAFMLRNLWAAENLSTVADRFKVSRGWLNSTVQSALSYANQLTRFVNEVPQLWAYRQLLPELLQKLNVCARQELVPLLEIDCVKRSRAQQLFDLGYKNVGAVSRATPEELTRKIKCLGMPQAQRIVASAKAIFRDLVAEKAEELKQIGLLDGDETKDKEDLVVKSATPVKFRPRHSENRENMLSESC</sequence>
<evidence type="ECO:0000256" key="10">
    <source>
        <dbReference type="SAM" id="MobiDB-lite"/>
    </source>
</evidence>
<dbReference type="InterPro" id="IPR046931">
    <property type="entry name" value="HTH_61"/>
</dbReference>
<dbReference type="GO" id="GO:0006281">
    <property type="term" value="P:DNA repair"/>
    <property type="evidence" value="ECO:0007669"/>
    <property type="project" value="UniProtKB-KW"/>
</dbReference>
<keyword evidence="5" id="KW-0347">Helicase</keyword>
<dbReference type="InterPro" id="IPR027417">
    <property type="entry name" value="P-loop_NTPase"/>
</dbReference>
<dbReference type="Pfam" id="PF20470">
    <property type="entry name" value="HTH_61"/>
    <property type="match status" value="1"/>
</dbReference>
<dbReference type="Gene3D" id="1.10.3380.30">
    <property type="match status" value="1"/>
</dbReference>
<keyword evidence="4" id="KW-0378">Hydrolase</keyword>
<organism evidence="11 12">
    <name type="scientific">Bursaphelenchus xylophilus</name>
    <name type="common">Pinewood nematode worm</name>
    <name type="synonym">Aphelenchoides xylophilus</name>
    <dbReference type="NCBI Taxonomy" id="6326"/>
    <lineage>
        <taxon>Eukaryota</taxon>
        <taxon>Metazoa</taxon>
        <taxon>Ecdysozoa</taxon>
        <taxon>Nematoda</taxon>
        <taxon>Chromadorea</taxon>
        <taxon>Rhabditida</taxon>
        <taxon>Tylenchina</taxon>
        <taxon>Tylenchomorpha</taxon>
        <taxon>Aphelenchoidea</taxon>
        <taxon>Aphelenchoididae</taxon>
        <taxon>Bursaphelenchus</taxon>
    </lineage>
</organism>
<evidence type="ECO:0000256" key="8">
    <source>
        <dbReference type="ARBA" id="ARBA00023242"/>
    </source>
</evidence>
<dbReference type="InterPro" id="IPR001650">
    <property type="entry name" value="Helicase_C-like"/>
</dbReference>
<dbReference type="Pfam" id="PF21099">
    <property type="entry name" value="POLQ_helical"/>
    <property type="match status" value="1"/>
</dbReference>
<evidence type="ECO:0000256" key="7">
    <source>
        <dbReference type="ARBA" id="ARBA00023204"/>
    </source>
</evidence>
<dbReference type="SUPFAM" id="SSF158702">
    <property type="entry name" value="Sec63 N-terminal domain-like"/>
    <property type="match status" value="1"/>
</dbReference>
<dbReference type="GO" id="GO:0005524">
    <property type="term" value="F:ATP binding"/>
    <property type="evidence" value="ECO:0007669"/>
    <property type="project" value="UniProtKB-KW"/>
</dbReference>
<dbReference type="Pfam" id="PF00270">
    <property type="entry name" value="DEAD"/>
    <property type="match status" value="1"/>
</dbReference>
<comment type="catalytic activity">
    <reaction evidence="9">
        <text>ATP + H2O = ADP + phosphate + H(+)</text>
        <dbReference type="Rhea" id="RHEA:13065"/>
        <dbReference type="ChEBI" id="CHEBI:15377"/>
        <dbReference type="ChEBI" id="CHEBI:15378"/>
        <dbReference type="ChEBI" id="CHEBI:30616"/>
        <dbReference type="ChEBI" id="CHEBI:43474"/>
        <dbReference type="ChEBI" id="CHEBI:456216"/>
        <dbReference type="EC" id="5.6.2.4"/>
    </reaction>
</comment>
<keyword evidence="8" id="KW-0539">Nucleus</keyword>
<evidence type="ECO:0000256" key="9">
    <source>
        <dbReference type="ARBA" id="ARBA00048988"/>
    </source>
</evidence>
<dbReference type="CDD" id="cd18026">
    <property type="entry name" value="DEXHc_POLQ-like"/>
    <property type="match status" value="1"/>
</dbReference>
<dbReference type="PANTHER" id="PTHR47961">
    <property type="entry name" value="DNA POLYMERASE THETA, PUTATIVE (AFU_ORTHOLOGUE AFUA_1G05260)-RELATED"/>
    <property type="match status" value="1"/>
</dbReference>
<dbReference type="InterPro" id="IPR048960">
    <property type="entry name" value="POLQ-like_helical"/>
</dbReference>
<dbReference type="Gene3D" id="1.10.150.20">
    <property type="entry name" value="5' to 3' exonuclease, C-terminal subdomain"/>
    <property type="match status" value="1"/>
</dbReference>
<evidence type="ECO:0000256" key="6">
    <source>
        <dbReference type="ARBA" id="ARBA00022840"/>
    </source>
</evidence>
<evidence type="ECO:0000256" key="2">
    <source>
        <dbReference type="ARBA" id="ARBA00022741"/>
    </source>
</evidence>
<dbReference type="Gene3D" id="3.40.50.300">
    <property type="entry name" value="P-loop containing nucleotide triphosphate hydrolases"/>
    <property type="match status" value="2"/>
</dbReference>
<keyword evidence="2" id="KW-0547">Nucleotide-binding</keyword>
<dbReference type="GO" id="GO:0003676">
    <property type="term" value="F:nucleic acid binding"/>
    <property type="evidence" value="ECO:0007669"/>
    <property type="project" value="InterPro"/>
</dbReference>
<dbReference type="InterPro" id="IPR050474">
    <property type="entry name" value="Hel308_SKI2-like"/>
</dbReference>
<evidence type="ECO:0000256" key="4">
    <source>
        <dbReference type="ARBA" id="ARBA00022801"/>
    </source>
</evidence>
<dbReference type="PANTHER" id="PTHR47961:SF12">
    <property type="entry name" value="HELICASE POLQ-LIKE"/>
    <property type="match status" value="1"/>
</dbReference>
<keyword evidence="3" id="KW-0227">DNA damage</keyword>
<comment type="subcellular location">
    <subcellularLocation>
        <location evidence="1">Nucleus</location>
    </subcellularLocation>
</comment>
<name>A0A1I7RRS4_BURXY</name>
<dbReference type="PROSITE" id="PS51194">
    <property type="entry name" value="HELICASE_CTER"/>
    <property type="match status" value="1"/>
</dbReference>